<gene>
    <name evidence="5" type="ORF">FVW20_07485</name>
</gene>
<dbReference type="InterPro" id="IPR003439">
    <property type="entry name" value="ABC_transporter-like_ATP-bd"/>
</dbReference>
<dbReference type="Proteomes" id="UP001194469">
    <property type="component" value="Unassembled WGS sequence"/>
</dbReference>
<dbReference type="SUPFAM" id="SSF52540">
    <property type="entry name" value="P-loop containing nucleoside triphosphate hydrolases"/>
    <property type="match status" value="1"/>
</dbReference>
<sequence length="265" mass="28844">MIDVSITHRLPPARGVKKTGGRGFKIDVSFATEDRILVLFGHSGSGKTLTLQAIAGLMHPREGRIVINGTTLLDTAAGIDSPARDRGIGYVFQDYALFPHLSVRKNVEFGLGAGRRASVAGQSGAGKGRGAVADGASGKRRVDELLELFEIDHVAHNLPGNISGGQRQRTALARALATNPRALLLDEPFSALDPLLRVRMRKEFSRLFAHFDIPAIIITHDPDDVDAFADTLVLYEDGRIRHRLNFRELRTEGRPALGLLMALMN</sequence>
<dbReference type="PANTHER" id="PTHR42781:SF4">
    <property type="entry name" value="SPERMIDINE_PUTRESCINE IMPORT ATP-BINDING PROTEIN POTA"/>
    <property type="match status" value="1"/>
</dbReference>
<comment type="caution">
    <text evidence="5">The sequence shown here is derived from an EMBL/GenBank/DDBJ whole genome shotgun (WGS) entry which is preliminary data.</text>
</comment>
<evidence type="ECO:0000313" key="5">
    <source>
        <dbReference type="EMBL" id="MBG3876863.1"/>
    </source>
</evidence>
<reference evidence="5 6" key="1">
    <citation type="submission" date="2019-08" db="EMBL/GenBank/DDBJ databases">
        <authorList>
            <person name="Luo N."/>
        </authorList>
    </citation>
    <scope>NUCLEOTIDE SEQUENCE [LARGE SCALE GENOMIC DNA]</scope>
    <source>
        <strain evidence="5 6">NCIMB 9442</strain>
    </source>
</reference>
<feature type="domain" description="ABC transporter" evidence="4">
    <location>
        <begin position="10"/>
        <end position="262"/>
    </location>
</feature>
<dbReference type="PROSITE" id="PS50893">
    <property type="entry name" value="ABC_TRANSPORTER_2"/>
    <property type="match status" value="1"/>
</dbReference>
<evidence type="ECO:0000256" key="2">
    <source>
        <dbReference type="ARBA" id="ARBA00022741"/>
    </source>
</evidence>
<dbReference type="Gene3D" id="3.40.50.300">
    <property type="entry name" value="P-loop containing nucleotide triphosphate hydrolases"/>
    <property type="match status" value="1"/>
</dbReference>
<accession>A0ABS0J352</accession>
<dbReference type="Pfam" id="PF00005">
    <property type="entry name" value="ABC_tran"/>
    <property type="match status" value="1"/>
</dbReference>
<organism evidence="5 6">
    <name type="scientific">Nitratidesulfovibrio oxamicus</name>
    <dbReference type="NCBI Taxonomy" id="32016"/>
    <lineage>
        <taxon>Bacteria</taxon>
        <taxon>Pseudomonadati</taxon>
        <taxon>Thermodesulfobacteriota</taxon>
        <taxon>Desulfovibrionia</taxon>
        <taxon>Desulfovibrionales</taxon>
        <taxon>Desulfovibrionaceae</taxon>
        <taxon>Nitratidesulfovibrio</taxon>
    </lineage>
</organism>
<evidence type="ECO:0000259" key="4">
    <source>
        <dbReference type="PROSITE" id="PS50893"/>
    </source>
</evidence>
<dbReference type="InterPro" id="IPR050093">
    <property type="entry name" value="ABC_SmlMolc_Importer"/>
</dbReference>
<keyword evidence="6" id="KW-1185">Reference proteome</keyword>
<proteinExistence type="predicted"/>
<keyword evidence="1" id="KW-0813">Transport</keyword>
<keyword evidence="3 5" id="KW-0067">ATP-binding</keyword>
<dbReference type="RefSeq" id="WP_196608939.1">
    <property type="nucleotide sequence ID" value="NZ_VRYY01000178.1"/>
</dbReference>
<name>A0ABS0J352_9BACT</name>
<protein>
    <submittedName>
        <fullName evidence="5">ATP-binding cassette domain-containing protein</fullName>
    </submittedName>
</protein>
<dbReference type="InterPro" id="IPR027417">
    <property type="entry name" value="P-loop_NTPase"/>
</dbReference>
<evidence type="ECO:0000256" key="1">
    <source>
        <dbReference type="ARBA" id="ARBA00022448"/>
    </source>
</evidence>
<evidence type="ECO:0000313" key="6">
    <source>
        <dbReference type="Proteomes" id="UP001194469"/>
    </source>
</evidence>
<dbReference type="PANTHER" id="PTHR42781">
    <property type="entry name" value="SPERMIDINE/PUTRESCINE IMPORT ATP-BINDING PROTEIN POTA"/>
    <property type="match status" value="1"/>
</dbReference>
<dbReference type="InterPro" id="IPR003593">
    <property type="entry name" value="AAA+_ATPase"/>
</dbReference>
<dbReference type="GO" id="GO:0005524">
    <property type="term" value="F:ATP binding"/>
    <property type="evidence" value="ECO:0007669"/>
    <property type="project" value="UniProtKB-KW"/>
</dbReference>
<evidence type="ECO:0000256" key="3">
    <source>
        <dbReference type="ARBA" id="ARBA00022840"/>
    </source>
</evidence>
<dbReference type="EMBL" id="VRYY01000178">
    <property type="protein sequence ID" value="MBG3876863.1"/>
    <property type="molecule type" value="Genomic_DNA"/>
</dbReference>
<dbReference type="SMART" id="SM00382">
    <property type="entry name" value="AAA"/>
    <property type="match status" value="1"/>
</dbReference>
<keyword evidence="2" id="KW-0547">Nucleotide-binding</keyword>